<dbReference type="Pfam" id="PF02922">
    <property type="entry name" value="CBM_48"/>
    <property type="match status" value="1"/>
</dbReference>
<dbReference type="Gene3D" id="2.60.40.10">
    <property type="entry name" value="Immunoglobulins"/>
    <property type="match status" value="1"/>
</dbReference>
<dbReference type="InterPro" id="IPR014756">
    <property type="entry name" value="Ig_E-set"/>
</dbReference>
<dbReference type="KEGG" id="taqu:KDW03_03110"/>
<dbReference type="GO" id="GO:0004553">
    <property type="term" value="F:hydrolase activity, hydrolyzing O-glycosyl compounds"/>
    <property type="evidence" value="ECO:0007669"/>
    <property type="project" value="InterPro"/>
</dbReference>
<dbReference type="InterPro" id="IPR006047">
    <property type="entry name" value="GH13_cat_dom"/>
</dbReference>
<evidence type="ECO:0000313" key="4">
    <source>
        <dbReference type="Proteomes" id="UP001056539"/>
    </source>
</evidence>
<accession>A0AAX3BFG6</accession>
<comment type="similarity">
    <text evidence="1">Belongs to the glycosyl hydrolase 13 family.</text>
</comment>
<organism evidence="3 4">
    <name type="scientific">Thermospira aquatica</name>
    <dbReference type="NCBI Taxonomy" id="2828656"/>
    <lineage>
        <taxon>Bacteria</taxon>
        <taxon>Pseudomonadati</taxon>
        <taxon>Spirochaetota</taxon>
        <taxon>Spirochaetia</taxon>
        <taxon>Brevinematales</taxon>
        <taxon>Thermospiraceae</taxon>
        <taxon>Thermospira</taxon>
    </lineage>
</organism>
<reference evidence="3" key="2">
    <citation type="submission" date="2022-06" db="EMBL/GenBank/DDBJ databases">
        <title>Thermospira aquatica gen. nov., sp. nov.</title>
        <authorList>
            <person name="Ben Ali Gam Z."/>
            <person name="Labat M."/>
        </authorList>
    </citation>
    <scope>NUCLEOTIDE SEQUENCE</scope>
    <source>
        <strain evidence="3">F1F22</strain>
    </source>
</reference>
<feature type="domain" description="Glycosyl hydrolase family 13 catalytic" evidence="2">
    <location>
        <begin position="239"/>
        <end position="685"/>
    </location>
</feature>
<keyword evidence="4" id="KW-1185">Reference proteome</keyword>
<dbReference type="PANTHER" id="PTHR43002">
    <property type="entry name" value="GLYCOGEN DEBRANCHING ENZYME"/>
    <property type="match status" value="1"/>
</dbReference>
<reference evidence="3" key="1">
    <citation type="submission" date="2021-04" db="EMBL/GenBank/DDBJ databases">
        <authorList>
            <person name="Postec A."/>
        </authorList>
    </citation>
    <scope>NUCLEOTIDE SEQUENCE</scope>
    <source>
        <strain evidence="3">F1F22</strain>
    </source>
</reference>
<dbReference type="CDD" id="cd02860">
    <property type="entry name" value="E_set_Pullulanase"/>
    <property type="match status" value="1"/>
</dbReference>
<dbReference type="InterPro" id="IPR004193">
    <property type="entry name" value="Glyco_hydro_13_N"/>
</dbReference>
<evidence type="ECO:0000313" key="3">
    <source>
        <dbReference type="EMBL" id="URA10809.1"/>
    </source>
</evidence>
<dbReference type="GO" id="GO:0005975">
    <property type="term" value="P:carbohydrate metabolic process"/>
    <property type="evidence" value="ECO:0007669"/>
    <property type="project" value="InterPro"/>
</dbReference>
<proteinExistence type="inferred from homology"/>
<name>A0AAX3BFG6_9SPIR</name>
<dbReference type="Gene3D" id="3.20.20.80">
    <property type="entry name" value="Glycosidases"/>
    <property type="match status" value="1"/>
</dbReference>
<dbReference type="InterPro" id="IPR017853">
    <property type="entry name" value="GH"/>
</dbReference>
<evidence type="ECO:0000256" key="1">
    <source>
        <dbReference type="ARBA" id="ARBA00008061"/>
    </source>
</evidence>
<gene>
    <name evidence="3" type="ORF">KDW03_03110</name>
</gene>
<dbReference type="AlphaFoldDB" id="A0AAX3BFG6"/>
<dbReference type="SUPFAM" id="SSF51445">
    <property type="entry name" value="(Trans)glycosidases"/>
    <property type="match status" value="1"/>
</dbReference>
<dbReference type="EMBL" id="CP073355">
    <property type="protein sequence ID" value="URA10809.1"/>
    <property type="molecule type" value="Genomic_DNA"/>
</dbReference>
<dbReference type="Proteomes" id="UP001056539">
    <property type="component" value="Chromosome"/>
</dbReference>
<dbReference type="RefSeq" id="WP_271435937.1">
    <property type="nucleotide sequence ID" value="NZ_CP073355.1"/>
</dbReference>
<dbReference type="InterPro" id="IPR013783">
    <property type="entry name" value="Ig-like_fold"/>
</dbReference>
<dbReference type="SMART" id="SM00642">
    <property type="entry name" value="Aamy"/>
    <property type="match status" value="1"/>
</dbReference>
<dbReference type="SUPFAM" id="SSF81296">
    <property type="entry name" value="E set domains"/>
    <property type="match status" value="1"/>
</dbReference>
<sequence>MEIFGVWRIDSHTIDVNAHEEWPVLVALRDVENGETFLITRKKRLRKDTWRLFTPFLRDDHNYELIVHNRVFPLGFSEAYWNRFRFRGWLGVRRTSHTTIFRLFAPRAQKVILSLFEKPYQNLEPALYYEGEIQLEMRRIGHGVWEISVPRDCKGYYYGYRVFGPKGPGELFRPDIIIADPYAHAVASFVVYPQRHLAFIVDDNYKWKNPRIQLPKNHEWLIYECHLRDMTMLSSCEKKGTYDGFVERNQEGGIAHLKELGVNAVEFLPLQEFAEIEPYYLDHSTAPFYNDFNPYSRNHWGYMTTSFFSPENYYARGDLHQGAWNGSDGYQVYAMKNMVDKLHGEGIAVIMDVVYNHVSLYDANALRLIDRHYYFWTTSMGHDEARTGCGNDFRSDRFMSRRLVIDSLIHWVKEYNIDGFRFDLATVIDWETYRQLARKLRRLKPDIFLTVEPWHGGRGGKRDGGDYCLHPGQNHFSRMGITAWNDRFRNLIRGGTHAHPYPSYGLVFGKISTDEIWQALQCYPGIFLEPYHSVNYIESHDNHTFTDFLRIGSGDIRPDQEIKPEEILDKAVLTPRQLDQAKLAALVLFLSPGVVMIHEGQEFGRMRLVHPPDGSFSLLGHVHWHKNMTGEWVNHHQRWPKHKAHPWTIDGDGYEKDNPTNWVDWRLKEINRPLYDFYRSLIAFRKAHSWIGKIRPPHLTKKLPEAGEGFGWEMSHKKESLVVLINFSSAKTVFHLSPSWELVFSTHLEETYREGQKIVLPSTRGIVLKKK</sequence>
<evidence type="ECO:0000259" key="2">
    <source>
        <dbReference type="SMART" id="SM00642"/>
    </source>
</evidence>
<protein>
    <recommendedName>
        <fullName evidence="2">Glycosyl hydrolase family 13 catalytic domain-containing protein</fullName>
    </recommendedName>
</protein>